<proteinExistence type="predicted"/>
<accession>A0A420TTG4</accession>
<reference evidence="1 2" key="1">
    <citation type="journal article" date="2018" name="Sci. Rep.">
        <title>Characterisation of pathogen-specific regions and novel effector candidates in Fusarium oxysporum f. sp. cepae.</title>
        <authorList>
            <person name="Armitage A.D."/>
            <person name="Taylor A."/>
            <person name="Sobczyk M.K."/>
            <person name="Baxter L."/>
            <person name="Greenfield B.P."/>
            <person name="Bates H.J."/>
            <person name="Wilson F."/>
            <person name="Jackson A.C."/>
            <person name="Ott S."/>
            <person name="Harrison R.J."/>
            <person name="Clarkson J.P."/>
        </authorList>
    </citation>
    <scope>NUCLEOTIDE SEQUENCE [LARGE SCALE GENOMIC DNA]</scope>
    <source>
        <strain evidence="1 2">Fp_A8</strain>
    </source>
</reference>
<evidence type="ECO:0000313" key="2">
    <source>
        <dbReference type="Proteomes" id="UP000283569"/>
    </source>
</evidence>
<sequence>MCRPYLLITRLPELPDSPWTVMTISQDENGSLTSVISMDPLPEIRTEWHEQHVDVLTLKSTRRFRSGVHEARYNDVPTLAKIACFEWEMRRIEREIWAYSLLEDHHNQHPNKSPIVPKFLAYLTENGRIMGLLLEKVKGSQLAPTIWSAAKPYFAGFIVTLGWSMGT</sequence>
<dbReference type="EMBL" id="MRDB01000009">
    <property type="protein sequence ID" value="RKL44865.1"/>
    <property type="molecule type" value="Genomic_DNA"/>
</dbReference>
<evidence type="ECO:0000313" key="1">
    <source>
        <dbReference type="EMBL" id="RKL44865.1"/>
    </source>
</evidence>
<dbReference type="AlphaFoldDB" id="A0A420TTG4"/>
<organism evidence="1 2">
    <name type="scientific">Gibberella intermedia</name>
    <name type="common">Bulb rot disease fungus</name>
    <name type="synonym">Fusarium proliferatum</name>
    <dbReference type="NCBI Taxonomy" id="948311"/>
    <lineage>
        <taxon>Eukaryota</taxon>
        <taxon>Fungi</taxon>
        <taxon>Dikarya</taxon>
        <taxon>Ascomycota</taxon>
        <taxon>Pezizomycotina</taxon>
        <taxon>Sordariomycetes</taxon>
        <taxon>Hypocreomycetidae</taxon>
        <taxon>Hypocreales</taxon>
        <taxon>Nectriaceae</taxon>
        <taxon>Fusarium</taxon>
        <taxon>Fusarium fujikuroi species complex</taxon>
    </lineage>
</organism>
<dbReference type="Proteomes" id="UP000283569">
    <property type="component" value="Unassembled WGS sequence"/>
</dbReference>
<name>A0A420TTG4_GIBIN</name>
<comment type="caution">
    <text evidence="1">The sequence shown here is derived from an EMBL/GenBank/DDBJ whole genome shotgun (WGS) entry which is preliminary data.</text>
</comment>
<protein>
    <submittedName>
        <fullName evidence="1">Uncharacterized protein</fullName>
    </submittedName>
</protein>
<gene>
    <name evidence="1" type="ORF">BFJ72_g3516</name>
</gene>